<keyword evidence="1 4" id="KW-0808">Transferase</keyword>
<reference evidence="4 5" key="1">
    <citation type="submission" date="2019-06" db="EMBL/GenBank/DDBJ databases">
        <title>Genome of new Rhodobacteraceae sp. SM1903.</title>
        <authorList>
            <person name="Ren X."/>
        </authorList>
    </citation>
    <scope>NUCLEOTIDE SEQUENCE [LARGE SCALE GENOMIC DNA]</scope>
    <source>
        <strain evidence="4 5">SM1903</strain>
    </source>
</reference>
<protein>
    <submittedName>
        <fullName evidence="4">Sulfotransferase domain-containing protein</fullName>
    </submittedName>
</protein>
<sequence length="315" mass="35651">MISRPSAGFVGVFCMLGPVLMSPRYRSRVKGGLITARYPSFVEDVPMQQRDPVDVIVIGAMRAGTTSLHRMFTAHDQIAVPNEKEVDFFLGGDVWEKGERWYRRRFSDHDLLRVEVSPNYSKCLSFPFVPERVATVAPACRFIYLVRDPVNRAVSQHHHATRSDAAGEVPDISHLIEVSSYALQLRAWLECFPIERFMVLDQVRLFGNEGEERARLASFLGVEDNWMPPSKANSTAELAGIPDWFFSFRKTGVGRLARRWVPHDAKIRLKAALASNSSKVPEVDTDLREKIAQGVRADAAQFRALTRQEFADWSV</sequence>
<evidence type="ECO:0000259" key="3">
    <source>
        <dbReference type="Pfam" id="PF00685"/>
    </source>
</evidence>
<evidence type="ECO:0000313" key="4">
    <source>
        <dbReference type="EMBL" id="TNY30635.1"/>
    </source>
</evidence>
<dbReference type="PANTHER" id="PTHR10605:SF72">
    <property type="entry name" value="HEPARAN SULFATE 3-O SULFOTRANSFERASE-B, ISOFORM A"/>
    <property type="match status" value="1"/>
</dbReference>
<evidence type="ECO:0000313" key="5">
    <source>
        <dbReference type="Proteomes" id="UP000314011"/>
    </source>
</evidence>
<accession>A0A5C5G959</accession>
<keyword evidence="5" id="KW-1185">Reference proteome</keyword>
<organism evidence="4 5">
    <name type="scientific">Pelagovum pacificum</name>
    <dbReference type="NCBI Taxonomy" id="2588711"/>
    <lineage>
        <taxon>Bacteria</taxon>
        <taxon>Pseudomonadati</taxon>
        <taxon>Pseudomonadota</taxon>
        <taxon>Alphaproteobacteria</taxon>
        <taxon>Rhodobacterales</taxon>
        <taxon>Paracoccaceae</taxon>
        <taxon>Pelagovum</taxon>
    </lineage>
</organism>
<dbReference type="Proteomes" id="UP000314011">
    <property type="component" value="Unassembled WGS sequence"/>
</dbReference>
<dbReference type="EMBL" id="VFFF01000004">
    <property type="protein sequence ID" value="TNY30635.1"/>
    <property type="molecule type" value="Genomic_DNA"/>
</dbReference>
<dbReference type="Gene3D" id="3.40.50.300">
    <property type="entry name" value="P-loop containing nucleotide triphosphate hydrolases"/>
    <property type="match status" value="1"/>
</dbReference>
<dbReference type="PANTHER" id="PTHR10605">
    <property type="entry name" value="HEPARAN SULFATE SULFOTRANSFERASE"/>
    <property type="match status" value="1"/>
</dbReference>
<dbReference type="AlphaFoldDB" id="A0A5C5G959"/>
<keyword evidence="2" id="KW-0325">Glycoprotein</keyword>
<dbReference type="SUPFAM" id="SSF52540">
    <property type="entry name" value="P-loop containing nucleoside triphosphate hydrolases"/>
    <property type="match status" value="1"/>
</dbReference>
<name>A0A5C5G959_9RHOB</name>
<evidence type="ECO:0000256" key="2">
    <source>
        <dbReference type="ARBA" id="ARBA00023180"/>
    </source>
</evidence>
<gene>
    <name evidence="4" type="ORF">FHY64_18815</name>
</gene>
<dbReference type="InterPro" id="IPR037359">
    <property type="entry name" value="NST/OST"/>
</dbReference>
<feature type="domain" description="Sulfotransferase" evidence="3">
    <location>
        <begin position="54"/>
        <end position="223"/>
    </location>
</feature>
<dbReference type="Pfam" id="PF00685">
    <property type="entry name" value="Sulfotransfer_1"/>
    <property type="match status" value="1"/>
</dbReference>
<proteinExistence type="predicted"/>
<dbReference type="InterPro" id="IPR027417">
    <property type="entry name" value="P-loop_NTPase"/>
</dbReference>
<comment type="caution">
    <text evidence="4">The sequence shown here is derived from an EMBL/GenBank/DDBJ whole genome shotgun (WGS) entry which is preliminary data.</text>
</comment>
<dbReference type="GO" id="GO:0008467">
    <property type="term" value="F:[heparan sulfate]-glucosamine 3-sulfotransferase activity"/>
    <property type="evidence" value="ECO:0007669"/>
    <property type="project" value="TreeGrafter"/>
</dbReference>
<evidence type="ECO:0000256" key="1">
    <source>
        <dbReference type="ARBA" id="ARBA00022679"/>
    </source>
</evidence>
<dbReference type="InterPro" id="IPR000863">
    <property type="entry name" value="Sulfotransferase_dom"/>
</dbReference>
<dbReference type="OrthoDB" id="981508at2"/>